<reference evidence="3" key="3">
    <citation type="submission" date="2020-12" db="UniProtKB">
        <authorList>
            <consortium name="EnsemblPlants"/>
        </authorList>
    </citation>
    <scope>IDENTIFICATION</scope>
</reference>
<evidence type="ECO:0000313" key="4">
    <source>
        <dbReference type="Proteomes" id="UP000006727"/>
    </source>
</evidence>
<sequence>MSCLCAPTTHAGSFRCRLHRSSSLSGRSMTIRLISGEDLEISTASLIENSLKTRDQTSQLKPVVSLPASPLRIPKSRSPVQRGSRLRNMVSRSDEDDEAPKQSVLITERMLNVKMATRTRGSYVSKPGGRAAIFRMLKTGQSTPKIYS</sequence>
<dbReference type="EMBL" id="ABEU02000002">
    <property type="protein sequence ID" value="PNR59581.1"/>
    <property type="molecule type" value="Genomic_DNA"/>
</dbReference>
<evidence type="ECO:0000313" key="2">
    <source>
        <dbReference type="EMBL" id="PNR59581.1"/>
    </source>
</evidence>
<dbReference type="Gramene" id="Pp3c2_8020V3.2">
    <property type="protein sequence ID" value="Pp3c2_8020V3.2"/>
    <property type="gene ID" value="Pp3c2_8020"/>
</dbReference>
<dbReference type="Gramene" id="Pp3c2_8020V3.1">
    <property type="protein sequence ID" value="Pp3c2_8020V3.1"/>
    <property type="gene ID" value="Pp3c2_8020"/>
</dbReference>
<dbReference type="EnsemblPlants" id="Pp3c2_8020V3.2">
    <property type="protein sequence ID" value="Pp3c2_8020V3.2"/>
    <property type="gene ID" value="Pp3c2_8020"/>
</dbReference>
<dbReference type="PANTHER" id="PTHR33132:SF135">
    <property type="entry name" value="OS02G0799700 PROTEIN"/>
    <property type="match status" value="1"/>
</dbReference>
<dbReference type="EnsemblPlants" id="Pp3c2_8020V3.1">
    <property type="protein sequence ID" value="Pp3c2_8020V3.1"/>
    <property type="gene ID" value="Pp3c2_8020"/>
</dbReference>
<gene>
    <name evidence="3" type="primary">LOC112274670</name>
    <name evidence="2" type="ORF">PHYPA_002372</name>
</gene>
<dbReference type="Proteomes" id="UP000006727">
    <property type="component" value="Chromosome 2"/>
</dbReference>
<reference evidence="2 4" key="1">
    <citation type="journal article" date="2008" name="Science">
        <title>The Physcomitrella genome reveals evolutionary insights into the conquest of land by plants.</title>
        <authorList>
            <person name="Rensing S."/>
            <person name="Lang D."/>
            <person name="Zimmer A."/>
            <person name="Terry A."/>
            <person name="Salamov A."/>
            <person name="Shapiro H."/>
            <person name="Nishiyama T."/>
            <person name="Perroud P.-F."/>
            <person name="Lindquist E."/>
            <person name="Kamisugi Y."/>
            <person name="Tanahashi T."/>
            <person name="Sakakibara K."/>
            <person name="Fujita T."/>
            <person name="Oishi K."/>
            <person name="Shin-I T."/>
            <person name="Kuroki Y."/>
            <person name="Toyoda A."/>
            <person name="Suzuki Y."/>
            <person name="Hashimoto A."/>
            <person name="Yamaguchi K."/>
            <person name="Sugano A."/>
            <person name="Kohara Y."/>
            <person name="Fujiyama A."/>
            <person name="Anterola A."/>
            <person name="Aoki S."/>
            <person name="Ashton N."/>
            <person name="Barbazuk W.B."/>
            <person name="Barker E."/>
            <person name="Bennetzen J."/>
            <person name="Bezanilla M."/>
            <person name="Blankenship R."/>
            <person name="Cho S.H."/>
            <person name="Dutcher S."/>
            <person name="Estelle M."/>
            <person name="Fawcett J.A."/>
            <person name="Gundlach H."/>
            <person name="Hanada K."/>
            <person name="Heyl A."/>
            <person name="Hicks K.A."/>
            <person name="Hugh J."/>
            <person name="Lohr M."/>
            <person name="Mayer K."/>
            <person name="Melkozernov A."/>
            <person name="Murata T."/>
            <person name="Nelson D."/>
            <person name="Pils B."/>
            <person name="Prigge M."/>
            <person name="Reiss B."/>
            <person name="Renner T."/>
            <person name="Rombauts S."/>
            <person name="Rushton P."/>
            <person name="Sanderfoot A."/>
            <person name="Schween G."/>
            <person name="Shiu S.-H."/>
            <person name="Stueber K."/>
            <person name="Theodoulou F.L."/>
            <person name="Tu H."/>
            <person name="Van de Peer Y."/>
            <person name="Verrier P.J."/>
            <person name="Waters E."/>
            <person name="Wood A."/>
            <person name="Yang L."/>
            <person name="Cove D."/>
            <person name="Cuming A."/>
            <person name="Hasebe M."/>
            <person name="Lucas S."/>
            <person name="Mishler D.B."/>
            <person name="Reski R."/>
            <person name="Grigoriev I."/>
            <person name="Quatrano R.S."/>
            <person name="Boore J.L."/>
        </authorList>
    </citation>
    <scope>NUCLEOTIDE SEQUENCE [LARGE SCALE GENOMIC DNA]</scope>
    <source>
        <strain evidence="3 4">cv. Gransden 2004</strain>
    </source>
</reference>
<evidence type="ECO:0000313" key="3">
    <source>
        <dbReference type="EnsemblPlants" id="Pp3c2_8020V3.1"/>
    </source>
</evidence>
<proteinExistence type="predicted"/>
<protein>
    <submittedName>
        <fullName evidence="2 3">Uncharacterized protein</fullName>
    </submittedName>
</protein>
<dbReference type="RefSeq" id="XP_024360103.1">
    <property type="nucleotide sequence ID" value="XM_024504335.2"/>
</dbReference>
<dbReference type="PaxDb" id="3218-PP1S237_21V6.1"/>
<evidence type="ECO:0000256" key="1">
    <source>
        <dbReference type="SAM" id="MobiDB-lite"/>
    </source>
</evidence>
<dbReference type="GeneID" id="112274670"/>
<accession>A0A2K1L0M8</accession>
<dbReference type="KEGG" id="ppp:112274670"/>
<keyword evidence="4" id="KW-1185">Reference proteome</keyword>
<dbReference type="PANTHER" id="PTHR33132">
    <property type="entry name" value="OSJNBB0118P14.9 PROTEIN"/>
    <property type="match status" value="1"/>
</dbReference>
<feature type="region of interest" description="Disordered" evidence="1">
    <location>
        <begin position="69"/>
        <end position="102"/>
    </location>
</feature>
<name>A0A2K1L0M8_PHYPA</name>
<organism evidence="2">
    <name type="scientific">Physcomitrium patens</name>
    <name type="common">Spreading-leaved earth moss</name>
    <name type="synonym">Physcomitrella patens</name>
    <dbReference type="NCBI Taxonomy" id="3218"/>
    <lineage>
        <taxon>Eukaryota</taxon>
        <taxon>Viridiplantae</taxon>
        <taxon>Streptophyta</taxon>
        <taxon>Embryophyta</taxon>
        <taxon>Bryophyta</taxon>
        <taxon>Bryophytina</taxon>
        <taxon>Bryopsida</taxon>
        <taxon>Funariidae</taxon>
        <taxon>Funariales</taxon>
        <taxon>Funariaceae</taxon>
        <taxon>Physcomitrium</taxon>
    </lineage>
</organism>
<dbReference type="AlphaFoldDB" id="A0A2K1L0M8"/>
<reference evidence="2 4" key="2">
    <citation type="journal article" date="2018" name="Plant J.">
        <title>The Physcomitrella patens chromosome-scale assembly reveals moss genome structure and evolution.</title>
        <authorList>
            <person name="Lang D."/>
            <person name="Ullrich K.K."/>
            <person name="Murat F."/>
            <person name="Fuchs J."/>
            <person name="Jenkins J."/>
            <person name="Haas F.B."/>
            <person name="Piednoel M."/>
            <person name="Gundlach H."/>
            <person name="Van Bel M."/>
            <person name="Meyberg R."/>
            <person name="Vives C."/>
            <person name="Morata J."/>
            <person name="Symeonidi A."/>
            <person name="Hiss M."/>
            <person name="Muchero W."/>
            <person name="Kamisugi Y."/>
            <person name="Saleh O."/>
            <person name="Blanc G."/>
            <person name="Decker E.L."/>
            <person name="van Gessel N."/>
            <person name="Grimwood J."/>
            <person name="Hayes R.D."/>
            <person name="Graham S.W."/>
            <person name="Gunter L.E."/>
            <person name="McDaniel S.F."/>
            <person name="Hoernstein S.N.W."/>
            <person name="Larsson A."/>
            <person name="Li F.W."/>
            <person name="Perroud P.F."/>
            <person name="Phillips J."/>
            <person name="Ranjan P."/>
            <person name="Rokshar D.S."/>
            <person name="Rothfels C.J."/>
            <person name="Schneider L."/>
            <person name="Shu S."/>
            <person name="Stevenson D.W."/>
            <person name="Thummler F."/>
            <person name="Tillich M."/>
            <person name="Villarreal Aguilar J.C."/>
            <person name="Widiez T."/>
            <person name="Wong G.K."/>
            <person name="Wymore A."/>
            <person name="Zhang Y."/>
            <person name="Zimmer A.D."/>
            <person name="Quatrano R.S."/>
            <person name="Mayer K.F.X."/>
            <person name="Goodstein D."/>
            <person name="Casacuberta J.M."/>
            <person name="Vandepoele K."/>
            <person name="Reski R."/>
            <person name="Cuming A.C."/>
            <person name="Tuskan G.A."/>
            <person name="Maumus F."/>
            <person name="Salse J."/>
            <person name="Schmutz J."/>
            <person name="Rensing S.A."/>
        </authorList>
    </citation>
    <scope>NUCLEOTIDE SEQUENCE [LARGE SCALE GENOMIC DNA]</scope>
    <source>
        <strain evidence="3 4">cv. Gransden 2004</strain>
    </source>
</reference>